<sequence>MLELKEPCIQDQQWVNALLEQANQKQTLFSCDLPFGSTFIWRGMYHIRIGRYKQFYLRAYGNEPGKIRFAYPIGDGDIQEVLAQMLLYAKQVHKELALVGLTAQQTQQVEALYPGEFVFASNRAYAEYIYYSQDLAELKGRKYHGKRNHISRFKNMYAYTFEPITEANKEDALHVAKQWCSENVLGRDNGLSHEVCAIREAFKYYDTLGFRGALIRVDGIPVAMTAGEPLNDEVFVVHFEKALSGYEGLYAAINHFFAQTLTKYKYINREEDLGIEGLRRAKLSYRPCILLEEYEGVLERDKIYAACGRANGAVQGAV</sequence>
<dbReference type="Proteomes" id="UP000886787">
    <property type="component" value="Unassembled WGS sequence"/>
</dbReference>
<name>A0A9D0ZH10_9FIRM</name>
<dbReference type="PIRSF" id="PIRSF018688">
    <property type="entry name" value="UCP018688"/>
    <property type="match status" value="1"/>
</dbReference>
<reference evidence="2" key="2">
    <citation type="journal article" date="2021" name="PeerJ">
        <title>Extensive microbial diversity within the chicken gut microbiome revealed by metagenomics and culture.</title>
        <authorList>
            <person name="Gilroy R."/>
            <person name="Ravi A."/>
            <person name="Getino M."/>
            <person name="Pursley I."/>
            <person name="Horton D.L."/>
            <person name="Alikhan N.F."/>
            <person name="Baker D."/>
            <person name="Gharbi K."/>
            <person name="Hall N."/>
            <person name="Watson M."/>
            <person name="Adriaenssens E.M."/>
            <person name="Foster-Nyarko E."/>
            <person name="Jarju S."/>
            <person name="Secka A."/>
            <person name="Antonio M."/>
            <person name="Oren A."/>
            <person name="Chaudhuri R.R."/>
            <person name="La Ragione R."/>
            <person name="Hildebrand F."/>
            <person name="Pallen M.J."/>
        </authorList>
    </citation>
    <scope>NUCLEOTIDE SEQUENCE</scope>
    <source>
        <strain evidence="2">ChiSjej1B19-3389</strain>
    </source>
</reference>
<dbReference type="PANTHER" id="PTHR41373">
    <property type="entry name" value="DUF2156 DOMAIN-CONTAINING PROTEIN"/>
    <property type="match status" value="1"/>
</dbReference>
<dbReference type="Gene3D" id="3.40.630.30">
    <property type="match status" value="1"/>
</dbReference>
<evidence type="ECO:0000313" key="2">
    <source>
        <dbReference type="EMBL" id="HIQ80066.1"/>
    </source>
</evidence>
<dbReference type="AlphaFoldDB" id="A0A9D0ZH10"/>
<dbReference type="InterPro" id="IPR016181">
    <property type="entry name" value="Acyl_CoA_acyltransferase"/>
</dbReference>
<dbReference type="InterPro" id="IPR024320">
    <property type="entry name" value="LPG_synthase_C"/>
</dbReference>
<evidence type="ECO:0000259" key="1">
    <source>
        <dbReference type="Pfam" id="PF09924"/>
    </source>
</evidence>
<evidence type="ECO:0000313" key="3">
    <source>
        <dbReference type="Proteomes" id="UP000886787"/>
    </source>
</evidence>
<dbReference type="InterPro" id="IPR016732">
    <property type="entry name" value="UCP018688"/>
</dbReference>
<dbReference type="PANTHER" id="PTHR41373:SF1">
    <property type="entry name" value="PHOSPHATIDYLGLYCEROL LYSYLTRANSFERASE C-TERMINAL DOMAIN-CONTAINING PROTEIN"/>
    <property type="match status" value="1"/>
</dbReference>
<comment type="caution">
    <text evidence="2">The sequence shown here is derived from an EMBL/GenBank/DDBJ whole genome shotgun (WGS) entry which is preliminary data.</text>
</comment>
<proteinExistence type="predicted"/>
<organism evidence="2 3">
    <name type="scientific">Candidatus Scatavimonas merdigallinarum</name>
    <dbReference type="NCBI Taxonomy" id="2840914"/>
    <lineage>
        <taxon>Bacteria</taxon>
        <taxon>Bacillati</taxon>
        <taxon>Bacillota</taxon>
        <taxon>Clostridia</taxon>
        <taxon>Eubacteriales</taxon>
        <taxon>Oscillospiraceae</taxon>
        <taxon>Oscillospiraceae incertae sedis</taxon>
        <taxon>Candidatus Scatavimonas</taxon>
    </lineage>
</organism>
<dbReference type="SUPFAM" id="SSF55729">
    <property type="entry name" value="Acyl-CoA N-acyltransferases (Nat)"/>
    <property type="match status" value="2"/>
</dbReference>
<feature type="domain" description="Phosphatidylglycerol lysyltransferase C-terminal" evidence="1">
    <location>
        <begin position="31"/>
        <end position="292"/>
    </location>
</feature>
<protein>
    <submittedName>
        <fullName evidence="2">DUF2156 domain-containing protein</fullName>
    </submittedName>
</protein>
<accession>A0A9D0ZH10</accession>
<dbReference type="Pfam" id="PF09924">
    <property type="entry name" value="LPG_synthase_C"/>
    <property type="match status" value="1"/>
</dbReference>
<gene>
    <name evidence="2" type="ORF">IAD32_02125</name>
</gene>
<dbReference type="EMBL" id="DVFW01000014">
    <property type="protein sequence ID" value="HIQ80066.1"/>
    <property type="molecule type" value="Genomic_DNA"/>
</dbReference>
<reference evidence="2" key="1">
    <citation type="submission" date="2020-10" db="EMBL/GenBank/DDBJ databases">
        <authorList>
            <person name="Gilroy R."/>
        </authorList>
    </citation>
    <scope>NUCLEOTIDE SEQUENCE</scope>
    <source>
        <strain evidence="2">ChiSjej1B19-3389</strain>
    </source>
</reference>